<dbReference type="PANTHER" id="PTHR34136">
    <property type="match status" value="1"/>
</dbReference>
<dbReference type="AlphaFoldDB" id="A0A2H0TZ34"/>
<name>A0A2H0TZ34_9BACT</name>
<evidence type="ECO:0000256" key="2">
    <source>
        <dbReference type="ARBA" id="ARBA00022679"/>
    </source>
</evidence>
<dbReference type="GO" id="GO:0016758">
    <property type="term" value="F:hexosyltransferase activity"/>
    <property type="evidence" value="ECO:0007669"/>
    <property type="project" value="TreeGrafter"/>
</dbReference>
<evidence type="ECO:0000256" key="1">
    <source>
        <dbReference type="ARBA" id="ARBA00022676"/>
    </source>
</evidence>
<dbReference type="Proteomes" id="UP000230852">
    <property type="component" value="Unassembled WGS sequence"/>
</dbReference>
<protein>
    <submittedName>
        <fullName evidence="3">Glycosyltransferase</fullName>
    </submittedName>
</protein>
<accession>A0A2H0TZ34</accession>
<dbReference type="NCBIfam" id="TIGR00696">
    <property type="entry name" value="wecG_tagA_cpsF"/>
    <property type="match status" value="1"/>
</dbReference>
<evidence type="ECO:0000313" key="4">
    <source>
        <dbReference type="Proteomes" id="UP000230852"/>
    </source>
</evidence>
<dbReference type="Pfam" id="PF03808">
    <property type="entry name" value="Glyco_tran_WecG"/>
    <property type="match status" value="1"/>
</dbReference>
<dbReference type="EMBL" id="PFBU01000024">
    <property type="protein sequence ID" value="PIR78491.1"/>
    <property type="molecule type" value="Genomic_DNA"/>
</dbReference>
<dbReference type="CDD" id="cd06533">
    <property type="entry name" value="Glyco_transf_WecG_TagA"/>
    <property type="match status" value="1"/>
</dbReference>
<keyword evidence="1" id="KW-0328">Glycosyltransferase</keyword>
<reference evidence="4" key="1">
    <citation type="submission" date="2017-09" db="EMBL/GenBank/DDBJ databases">
        <title>Depth-based differentiation of microbial function through sediment-hosted aquifers and enrichment of novel symbionts in the deep terrestrial subsurface.</title>
        <authorList>
            <person name="Probst A.J."/>
            <person name="Ladd B."/>
            <person name="Jarett J.K."/>
            <person name="Geller-Mcgrath D.E."/>
            <person name="Sieber C.M.K."/>
            <person name="Emerson J.B."/>
            <person name="Anantharaman K."/>
            <person name="Thomas B.C."/>
            <person name="Malmstrom R."/>
            <person name="Stieglmeier M."/>
            <person name="Klingl A."/>
            <person name="Woyke T."/>
            <person name="Ryan C.M."/>
            <person name="Banfield J.F."/>
        </authorList>
    </citation>
    <scope>NUCLEOTIDE SEQUENCE [LARGE SCALE GENOMIC DNA]</scope>
</reference>
<sequence>MFDSAKILGVKISKLDLKSSKLLVVNLLSVGGQHKVFTPNPEMLVDARKDSYFRRVLNSSDLNICDGHGIKFLSKEHLTIIHGVDFMLDVCKIAEQKKCSVFFLGSGSEEVLKKMKNRLKLKFPELRIAGSDSGLKLEVQQTGTHKMMLKYDEKENEEVLQKIKASKAQIVFVAFGHNKQEKWIYENLPKLSNVKLFMGVGGSFDFLSGKVKRAPKIMRKVGLEWLYRLITQPKRFARIFKATITFSFLKIFRNN</sequence>
<proteinExistence type="predicted"/>
<dbReference type="PANTHER" id="PTHR34136:SF1">
    <property type="entry name" value="UDP-N-ACETYL-D-MANNOSAMINURONIC ACID TRANSFERASE"/>
    <property type="match status" value="1"/>
</dbReference>
<evidence type="ECO:0000313" key="3">
    <source>
        <dbReference type="EMBL" id="PIR78491.1"/>
    </source>
</evidence>
<dbReference type="InterPro" id="IPR004629">
    <property type="entry name" value="WecG_TagA_CpsF"/>
</dbReference>
<organism evidence="3 4">
    <name type="scientific">Candidatus Magasanikbacteria bacterium CG10_big_fil_rev_8_21_14_0_10_36_16</name>
    <dbReference type="NCBI Taxonomy" id="1974645"/>
    <lineage>
        <taxon>Bacteria</taxon>
        <taxon>Candidatus Magasanikiibacteriota</taxon>
    </lineage>
</organism>
<comment type="caution">
    <text evidence="3">The sequence shown here is derived from an EMBL/GenBank/DDBJ whole genome shotgun (WGS) entry which is preliminary data.</text>
</comment>
<gene>
    <name evidence="3" type="ORF">COU28_01305</name>
</gene>
<keyword evidence="2 3" id="KW-0808">Transferase</keyword>